<organism evidence="16 17">
    <name type="scientific">Mycobacterium bourgelatii</name>
    <dbReference type="NCBI Taxonomy" id="1273442"/>
    <lineage>
        <taxon>Bacteria</taxon>
        <taxon>Bacillati</taxon>
        <taxon>Actinomycetota</taxon>
        <taxon>Actinomycetes</taxon>
        <taxon>Mycobacteriales</taxon>
        <taxon>Mycobacteriaceae</taxon>
        <taxon>Mycobacterium</taxon>
    </lineage>
</organism>
<dbReference type="SMART" id="SM00220">
    <property type="entry name" value="S_TKc"/>
    <property type="match status" value="1"/>
</dbReference>
<feature type="binding site" evidence="12">
    <location>
        <position position="45"/>
    </location>
    <ligand>
        <name>ATP</name>
        <dbReference type="ChEBI" id="CHEBI:30616"/>
    </ligand>
</feature>
<dbReference type="AlphaFoldDB" id="A0A7I9YTN0"/>
<keyword evidence="11 14" id="KW-0472">Membrane</keyword>
<keyword evidence="17" id="KW-1185">Reference proteome</keyword>
<dbReference type="CDD" id="cd14014">
    <property type="entry name" value="STKc_PknB_like"/>
    <property type="match status" value="1"/>
</dbReference>
<evidence type="ECO:0000256" key="5">
    <source>
        <dbReference type="ARBA" id="ARBA00022679"/>
    </source>
</evidence>
<dbReference type="GO" id="GO:0005524">
    <property type="term" value="F:ATP binding"/>
    <property type="evidence" value="ECO:0007669"/>
    <property type="project" value="UniProtKB-UniRule"/>
</dbReference>
<evidence type="ECO:0000256" key="4">
    <source>
        <dbReference type="ARBA" id="ARBA00022527"/>
    </source>
</evidence>
<evidence type="ECO:0000256" key="14">
    <source>
        <dbReference type="SAM" id="Phobius"/>
    </source>
</evidence>
<dbReference type="Pfam" id="PF00069">
    <property type="entry name" value="Pkinase"/>
    <property type="match status" value="1"/>
</dbReference>
<feature type="transmembrane region" description="Helical" evidence="14">
    <location>
        <begin position="378"/>
        <end position="400"/>
    </location>
</feature>
<keyword evidence="5" id="KW-0808">Transferase</keyword>
<accession>A0A7I9YTN0</accession>
<dbReference type="SUPFAM" id="SSF56112">
    <property type="entry name" value="Protein kinase-like (PK-like)"/>
    <property type="match status" value="1"/>
</dbReference>
<keyword evidence="7 12" id="KW-0547">Nucleotide-binding</keyword>
<dbReference type="InterPro" id="IPR017441">
    <property type="entry name" value="Protein_kinase_ATP_BS"/>
</dbReference>
<dbReference type="FunFam" id="3.30.200.20:FF:000348">
    <property type="entry name" value="Serine/threonine protein kinase"/>
    <property type="match status" value="1"/>
</dbReference>
<dbReference type="GO" id="GO:0004674">
    <property type="term" value="F:protein serine/threonine kinase activity"/>
    <property type="evidence" value="ECO:0007669"/>
    <property type="project" value="UniProtKB-KW"/>
</dbReference>
<dbReference type="InterPro" id="IPR000719">
    <property type="entry name" value="Prot_kinase_dom"/>
</dbReference>
<dbReference type="GO" id="GO:0005886">
    <property type="term" value="C:plasma membrane"/>
    <property type="evidence" value="ECO:0007669"/>
    <property type="project" value="UniProtKB-SubCell"/>
</dbReference>
<dbReference type="GO" id="GO:0080090">
    <property type="term" value="P:regulation of primary metabolic process"/>
    <property type="evidence" value="ECO:0007669"/>
    <property type="project" value="UniProtKB-ARBA"/>
</dbReference>
<evidence type="ECO:0000256" key="11">
    <source>
        <dbReference type="ARBA" id="ARBA00023136"/>
    </source>
</evidence>
<evidence type="ECO:0000259" key="15">
    <source>
        <dbReference type="PROSITE" id="PS50011"/>
    </source>
</evidence>
<evidence type="ECO:0000256" key="8">
    <source>
        <dbReference type="ARBA" id="ARBA00022777"/>
    </source>
</evidence>
<feature type="compositionally biased region" description="Pro residues" evidence="13">
    <location>
        <begin position="327"/>
        <end position="343"/>
    </location>
</feature>
<keyword evidence="10 14" id="KW-1133">Transmembrane helix</keyword>
<evidence type="ECO:0000313" key="16">
    <source>
        <dbReference type="EMBL" id="GFG91976.1"/>
    </source>
</evidence>
<reference evidence="16 17" key="1">
    <citation type="journal article" date="2019" name="Emerg. Microbes Infect.">
        <title>Comprehensive subspecies identification of 175 nontuberculous mycobacteria species based on 7547 genomic profiles.</title>
        <authorList>
            <person name="Matsumoto Y."/>
            <person name="Kinjo T."/>
            <person name="Motooka D."/>
            <person name="Nabeya D."/>
            <person name="Jung N."/>
            <person name="Uechi K."/>
            <person name="Horii T."/>
            <person name="Iida T."/>
            <person name="Fujita J."/>
            <person name="Nakamura S."/>
        </authorList>
    </citation>
    <scope>NUCLEOTIDE SEQUENCE [LARGE SCALE GENOMIC DNA]</scope>
    <source>
        <strain evidence="16 17">JCM 30725</strain>
    </source>
</reference>
<dbReference type="PANTHER" id="PTHR43289">
    <property type="entry name" value="MITOGEN-ACTIVATED PROTEIN KINASE KINASE KINASE 20-RELATED"/>
    <property type="match status" value="1"/>
</dbReference>
<dbReference type="RefSeq" id="WP_163715857.1">
    <property type="nucleotide sequence ID" value="NZ_BLKZ01000001.1"/>
</dbReference>
<dbReference type="InterPro" id="IPR011009">
    <property type="entry name" value="Kinase-like_dom_sf"/>
</dbReference>
<dbReference type="Pfam" id="PF24092">
    <property type="entry name" value="DUF7373_C"/>
    <property type="match status" value="1"/>
</dbReference>
<sequence>MSDGTAPTIGSRFGPYVLKRILGSGGMGTVYEAEDTVMDRTVALKLISGDYAQNEDYRRRLQREARIAGRLQDPHVVPIHATGEIDGHLYVDMRLINGIDLDTMLQNGPLPPAKAVSVVRQIASALDAAHAAGVLHRDVKPANILITADDFAYLVDFGIANAATEQRVTQLGDVLGTWAYMAPERFRGDAAQVTPRADTYALACVLFEAISGAPPFSGDTASLVGAHLSEPVPRVSARLGLPPALDDVIARGMAKRPEDRYATSGDFARAAEEALASLGGRTDTFTVPAATVPSATPTAAAPGPPGSPGQQTPPPFQAGRPAQPGRPSQPPIAPGPQWVPPPGQYGHPSGPLSGPAPIPVSGPWAQHPPPPAPKRTRWILVAAAIFLVMAVAAGFGIWALTGGDESTTKTAVDLSRLDVGSYNTKPRPLPGPTTTEQGKFLEAYRLAEGVVNPYDVDPVLDHVYGSATPDPAAAATTISGTGTPLTQPVLEKYGMITAYIVQGVSKRIQDFAREKFGDVLLVMVTSFPNDDAAAKAAAEMDAVDFAVNSENRPAQIPGHAKAKAHYRPGSPSIGATMPSGRLVVSVIVRSDENDNVAFLTQRVKRTLDLQTPLMDKVIPSVAIGVTSLPLDPDRMLSRLFVPAEQPQVSSTFGSMGPHAANFCADSPVRKDGLFEQADVDRCAFSTEGQLLRARDEASAKALLPKIIDAVRAEYIDHDVASPKALSDARCVEQKAEIVADNANGRFVCFVSFGRYIGSVWSNEEKDAQQRAAAQYAILVNSA</sequence>
<dbReference type="PROSITE" id="PS00108">
    <property type="entry name" value="PROTEIN_KINASE_ST"/>
    <property type="match status" value="1"/>
</dbReference>
<evidence type="ECO:0000256" key="10">
    <source>
        <dbReference type="ARBA" id="ARBA00022989"/>
    </source>
</evidence>
<feature type="compositionally biased region" description="Pro residues" evidence="13">
    <location>
        <begin position="354"/>
        <end position="372"/>
    </location>
</feature>
<dbReference type="Gene3D" id="3.30.200.20">
    <property type="entry name" value="Phosphorylase Kinase, domain 1"/>
    <property type="match status" value="1"/>
</dbReference>
<evidence type="ECO:0000256" key="9">
    <source>
        <dbReference type="ARBA" id="ARBA00022840"/>
    </source>
</evidence>
<evidence type="ECO:0000256" key="13">
    <source>
        <dbReference type="SAM" id="MobiDB-lite"/>
    </source>
</evidence>
<protein>
    <recommendedName>
        <fullName evidence="2">non-specific serine/threonine protein kinase</fullName>
        <ecNumber evidence="2">2.7.11.1</ecNumber>
    </recommendedName>
</protein>
<evidence type="ECO:0000256" key="3">
    <source>
        <dbReference type="ARBA" id="ARBA00022475"/>
    </source>
</evidence>
<dbReference type="InterPro" id="IPR055797">
    <property type="entry name" value="DUF7373"/>
</dbReference>
<comment type="caution">
    <text evidence="16">The sequence shown here is derived from an EMBL/GenBank/DDBJ whole genome shotgun (WGS) entry which is preliminary data.</text>
</comment>
<keyword evidence="4" id="KW-0723">Serine/threonine-protein kinase</keyword>
<dbReference type="FunFam" id="1.10.510.10:FF:000021">
    <property type="entry name" value="Serine/threonine protein kinase"/>
    <property type="match status" value="1"/>
</dbReference>
<dbReference type="InterPro" id="IPR056463">
    <property type="entry name" value="DUF7373_C"/>
</dbReference>
<dbReference type="EC" id="2.7.11.1" evidence="2"/>
<dbReference type="Proteomes" id="UP000465360">
    <property type="component" value="Unassembled WGS sequence"/>
</dbReference>
<dbReference type="InterPro" id="IPR008271">
    <property type="entry name" value="Ser/Thr_kinase_AS"/>
</dbReference>
<feature type="compositionally biased region" description="Pro residues" evidence="13">
    <location>
        <begin position="302"/>
        <end position="316"/>
    </location>
</feature>
<feature type="region of interest" description="Disordered" evidence="13">
    <location>
        <begin position="293"/>
        <end position="372"/>
    </location>
</feature>
<dbReference type="EMBL" id="BLKZ01000001">
    <property type="protein sequence ID" value="GFG91976.1"/>
    <property type="molecule type" value="Genomic_DNA"/>
</dbReference>
<keyword evidence="9 12" id="KW-0067">ATP-binding</keyword>
<evidence type="ECO:0000256" key="7">
    <source>
        <dbReference type="ARBA" id="ARBA00022741"/>
    </source>
</evidence>
<dbReference type="PANTHER" id="PTHR43289:SF6">
    <property type="entry name" value="SERINE_THREONINE-PROTEIN KINASE NEKL-3"/>
    <property type="match status" value="1"/>
</dbReference>
<comment type="subcellular location">
    <subcellularLocation>
        <location evidence="1">Cell membrane</location>
        <topology evidence="1">Single-pass membrane protein</topology>
    </subcellularLocation>
</comment>
<gene>
    <name evidence="16" type="ORF">MBOU_40180</name>
</gene>
<dbReference type="PROSITE" id="PS50011">
    <property type="entry name" value="PROTEIN_KINASE_DOM"/>
    <property type="match status" value="1"/>
</dbReference>
<dbReference type="Pfam" id="PF24088">
    <property type="entry name" value="DUF7373"/>
    <property type="match status" value="1"/>
</dbReference>
<evidence type="ECO:0000313" key="17">
    <source>
        <dbReference type="Proteomes" id="UP000465360"/>
    </source>
</evidence>
<evidence type="ECO:0000256" key="1">
    <source>
        <dbReference type="ARBA" id="ARBA00004162"/>
    </source>
</evidence>
<keyword evidence="3" id="KW-1003">Cell membrane</keyword>
<keyword evidence="8" id="KW-0418">Kinase</keyword>
<evidence type="ECO:0000256" key="2">
    <source>
        <dbReference type="ARBA" id="ARBA00012513"/>
    </source>
</evidence>
<feature type="domain" description="Protein kinase" evidence="15">
    <location>
        <begin position="16"/>
        <end position="275"/>
    </location>
</feature>
<evidence type="ECO:0000256" key="6">
    <source>
        <dbReference type="ARBA" id="ARBA00022692"/>
    </source>
</evidence>
<dbReference type="PROSITE" id="PS00107">
    <property type="entry name" value="PROTEIN_KINASE_ATP"/>
    <property type="match status" value="1"/>
</dbReference>
<name>A0A7I9YTN0_MYCBU</name>
<evidence type="ECO:0000256" key="12">
    <source>
        <dbReference type="PROSITE-ProRule" id="PRU10141"/>
    </source>
</evidence>
<keyword evidence="6 14" id="KW-0812">Transmembrane</keyword>
<dbReference type="Gene3D" id="1.10.510.10">
    <property type="entry name" value="Transferase(Phosphotransferase) domain 1"/>
    <property type="match status" value="1"/>
</dbReference>
<proteinExistence type="predicted"/>